<keyword evidence="8" id="KW-1185">Reference proteome</keyword>
<gene>
    <name evidence="7" type="ORF">C8D89_12270</name>
</gene>
<name>A0A2U1EDQ6_9PSEU</name>
<dbReference type="InterPro" id="IPR050492">
    <property type="entry name" value="Bact_metal-bind_prot9"/>
</dbReference>
<feature type="region of interest" description="Disordered" evidence="6">
    <location>
        <begin position="37"/>
        <end position="62"/>
    </location>
</feature>
<sequence>MSIPSAVRGAGRGVPRARRTWLTALVALSLGLVAACGSGGQQPPPPSAAAPAPAPSGDAAPPARTLNVVASTNVWGDIASRIAGQTAQVRSIITDPNTDPHSYEATPADAAAIGQADLIVYNGGHYDEWVERALDATPGAREKAIEAFALRPDQAEENEHVWFDPATVNAFARQVADRLGQVDPGQAQGLTQRANEFTGQVDQINQQLAAIGQARPGLRGLSSEPVPFYLERAAGITDVTPPEFAEAIEEETDPPAAAVAETNQLLTSRAVDVLFFNPQTESPVTVNLRTLANQATIPVVEVGETLPAGRDYVGWLTDLRSRIASAVGAPQ</sequence>
<keyword evidence="2 5" id="KW-0813">Transport</keyword>
<evidence type="ECO:0000256" key="5">
    <source>
        <dbReference type="RuleBase" id="RU003512"/>
    </source>
</evidence>
<feature type="compositionally biased region" description="Pro residues" evidence="6">
    <location>
        <begin position="42"/>
        <end position="54"/>
    </location>
</feature>
<comment type="subcellular location">
    <subcellularLocation>
        <location evidence="1">Cell envelope</location>
    </subcellularLocation>
</comment>
<dbReference type="PRINTS" id="PR00690">
    <property type="entry name" value="ADHESNFAMILY"/>
</dbReference>
<comment type="caution">
    <text evidence="7">The sequence shown here is derived from an EMBL/GenBank/DDBJ whole genome shotgun (WGS) entry which is preliminary data.</text>
</comment>
<accession>A0A2U1EDQ6</accession>
<evidence type="ECO:0000313" key="7">
    <source>
        <dbReference type="EMBL" id="PVY98015.1"/>
    </source>
</evidence>
<dbReference type="Gene3D" id="3.40.50.1980">
    <property type="entry name" value="Nitrogenase molybdenum iron protein domain"/>
    <property type="match status" value="2"/>
</dbReference>
<comment type="similarity">
    <text evidence="5">Belongs to the bacterial solute-binding protein 9 family.</text>
</comment>
<organism evidence="7 8">
    <name type="scientific">Actinomycetospora cinnamomea</name>
    <dbReference type="NCBI Taxonomy" id="663609"/>
    <lineage>
        <taxon>Bacteria</taxon>
        <taxon>Bacillati</taxon>
        <taxon>Actinomycetota</taxon>
        <taxon>Actinomycetes</taxon>
        <taxon>Pseudonocardiales</taxon>
        <taxon>Pseudonocardiaceae</taxon>
        <taxon>Actinomycetospora</taxon>
    </lineage>
</organism>
<dbReference type="GO" id="GO:0046872">
    <property type="term" value="F:metal ion binding"/>
    <property type="evidence" value="ECO:0007669"/>
    <property type="project" value="UniProtKB-KW"/>
</dbReference>
<protein>
    <submittedName>
        <fullName evidence="7">Zinc/manganese transport system substrate-binding protein</fullName>
    </submittedName>
</protein>
<keyword evidence="4" id="KW-0732">Signal</keyword>
<dbReference type="GO" id="GO:0030001">
    <property type="term" value="P:metal ion transport"/>
    <property type="evidence" value="ECO:0007669"/>
    <property type="project" value="InterPro"/>
</dbReference>
<evidence type="ECO:0000313" key="8">
    <source>
        <dbReference type="Proteomes" id="UP000245639"/>
    </source>
</evidence>
<evidence type="ECO:0000256" key="2">
    <source>
        <dbReference type="ARBA" id="ARBA00022448"/>
    </source>
</evidence>
<dbReference type="PANTHER" id="PTHR42953">
    <property type="entry name" value="HIGH-AFFINITY ZINC UPTAKE SYSTEM PROTEIN ZNUA-RELATED"/>
    <property type="match status" value="1"/>
</dbReference>
<evidence type="ECO:0000256" key="1">
    <source>
        <dbReference type="ARBA" id="ARBA00004196"/>
    </source>
</evidence>
<evidence type="ECO:0000256" key="3">
    <source>
        <dbReference type="ARBA" id="ARBA00022723"/>
    </source>
</evidence>
<evidence type="ECO:0000256" key="4">
    <source>
        <dbReference type="ARBA" id="ARBA00022729"/>
    </source>
</evidence>
<dbReference type="Proteomes" id="UP000245639">
    <property type="component" value="Unassembled WGS sequence"/>
</dbReference>
<dbReference type="SUPFAM" id="SSF53807">
    <property type="entry name" value="Helical backbone' metal receptor"/>
    <property type="match status" value="1"/>
</dbReference>
<dbReference type="OrthoDB" id="5296019at2"/>
<dbReference type="GO" id="GO:0007155">
    <property type="term" value="P:cell adhesion"/>
    <property type="evidence" value="ECO:0007669"/>
    <property type="project" value="InterPro"/>
</dbReference>
<reference evidence="7 8" key="1">
    <citation type="submission" date="2018-04" db="EMBL/GenBank/DDBJ databases">
        <title>Genomic Encyclopedia of Type Strains, Phase IV (KMG-IV): sequencing the most valuable type-strain genomes for metagenomic binning, comparative biology and taxonomic classification.</title>
        <authorList>
            <person name="Goeker M."/>
        </authorList>
    </citation>
    <scope>NUCLEOTIDE SEQUENCE [LARGE SCALE GENOMIC DNA]</scope>
    <source>
        <strain evidence="7 8">DSM 45771</strain>
    </source>
</reference>
<dbReference type="InterPro" id="IPR006127">
    <property type="entry name" value="ZnuA-like"/>
</dbReference>
<dbReference type="Pfam" id="PF01297">
    <property type="entry name" value="ZnuA"/>
    <property type="match status" value="1"/>
</dbReference>
<dbReference type="InterPro" id="IPR006128">
    <property type="entry name" value="Lipoprotein_PsaA-like"/>
</dbReference>
<dbReference type="AlphaFoldDB" id="A0A2U1EDQ6"/>
<dbReference type="EMBL" id="QEKW01000022">
    <property type="protein sequence ID" value="PVY98015.1"/>
    <property type="molecule type" value="Genomic_DNA"/>
</dbReference>
<dbReference type="RefSeq" id="WP_116710974.1">
    <property type="nucleotide sequence ID" value="NZ_QEKW01000022.1"/>
</dbReference>
<proteinExistence type="inferred from homology"/>
<keyword evidence="3" id="KW-0479">Metal-binding</keyword>
<evidence type="ECO:0000256" key="6">
    <source>
        <dbReference type="SAM" id="MobiDB-lite"/>
    </source>
</evidence>
<dbReference type="GO" id="GO:0030313">
    <property type="term" value="C:cell envelope"/>
    <property type="evidence" value="ECO:0007669"/>
    <property type="project" value="UniProtKB-SubCell"/>
</dbReference>
<dbReference type="PANTHER" id="PTHR42953:SF1">
    <property type="entry name" value="METAL-BINDING PROTEIN HI_0362-RELATED"/>
    <property type="match status" value="1"/>
</dbReference>